<keyword evidence="5" id="KW-0169">Cobalamin biosynthesis</keyword>
<evidence type="ECO:0000256" key="3">
    <source>
        <dbReference type="ARBA" id="ARBA00004953"/>
    </source>
</evidence>
<evidence type="ECO:0000256" key="1">
    <source>
        <dbReference type="ARBA" id="ARBA00000142"/>
    </source>
</evidence>
<dbReference type="RefSeq" id="WP_226579206.1">
    <property type="nucleotide sequence ID" value="NZ_BLAY01000030.1"/>
</dbReference>
<feature type="domain" description="Tetrapyrrole methylase" evidence="10">
    <location>
        <begin position="2"/>
        <end position="187"/>
    </location>
</feature>
<accession>A0AAV3X6W6</accession>
<dbReference type="InterPro" id="IPR003358">
    <property type="entry name" value="tRNA_(Gua-N-7)_MeTrfase_Trmb"/>
</dbReference>
<dbReference type="InterPro" id="IPR012818">
    <property type="entry name" value="CbiE"/>
</dbReference>
<evidence type="ECO:0000256" key="4">
    <source>
        <dbReference type="ARBA" id="ARBA00011977"/>
    </source>
</evidence>
<sequence>MTVHVVGIGLDGVAGLTAEVRHLVLQATLLVGSDRHLDYFPNHPARRIVLNDFTPAIREIRRRLETGNTCSIVVLVSGDPLFFGLGRLLLLLLPPEELVFHPHVSSVQLAFNRIKVPWQDARFVSAHGRSFDELTQALQQGAGKIAVLTDDTRTPNAIARLLEVLDLSIYYDFWVCENLGGNEERVRCLAISEVLNQTFAPLNVVVLLRRESLSDKDEDILPLPNLASLPMLGLPDGSFLSFSDRPGLITKREVRTLVLGELALADKQTIWDIGAGTGSVSIEIARLFPTSRVYAIEKTAAGSALIEKNCQRFQVRNIISIHGTAPEILYRLPAPDRIFIGGSGGNLSKILSFCGGNLAADGSIVLALATVEHVSEAVKWASDRNWNYHLLQVQLSRSVSVGQLTRFSPLNPVTILTAKRF</sequence>
<evidence type="ECO:0000256" key="5">
    <source>
        <dbReference type="ARBA" id="ARBA00022573"/>
    </source>
</evidence>
<evidence type="ECO:0000256" key="9">
    <source>
        <dbReference type="ARBA" id="ARBA00022694"/>
    </source>
</evidence>
<dbReference type="PANTHER" id="PTHR43182:SF1">
    <property type="entry name" value="COBALT-PRECORRIN-7 C(5)-METHYLTRANSFERASE"/>
    <property type="match status" value="1"/>
</dbReference>
<dbReference type="GO" id="GO:0009236">
    <property type="term" value="P:cobalamin biosynthetic process"/>
    <property type="evidence" value="ECO:0007669"/>
    <property type="project" value="UniProtKB-KW"/>
</dbReference>
<evidence type="ECO:0000256" key="7">
    <source>
        <dbReference type="ARBA" id="ARBA00022679"/>
    </source>
</evidence>
<dbReference type="EC" id="2.1.1.33" evidence="4"/>
<dbReference type="Pfam" id="PF02390">
    <property type="entry name" value="Methyltransf_4"/>
    <property type="match status" value="1"/>
</dbReference>
<keyword evidence="6" id="KW-0489">Methyltransferase</keyword>
<dbReference type="PANTHER" id="PTHR43182">
    <property type="entry name" value="COBALT-PRECORRIN-6B C(15)-METHYLTRANSFERASE (DECARBOXYLATING)"/>
    <property type="match status" value="1"/>
</dbReference>
<comment type="pathway">
    <text evidence="3">Cofactor biosynthesis; adenosylcobalamin biosynthesis.</text>
</comment>
<dbReference type="CDD" id="cd02440">
    <property type="entry name" value="AdoMet_MTases"/>
    <property type="match status" value="1"/>
</dbReference>
<evidence type="ECO:0000256" key="6">
    <source>
        <dbReference type="ARBA" id="ARBA00022603"/>
    </source>
</evidence>
<dbReference type="EMBL" id="BLAY01000030">
    <property type="protein sequence ID" value="GET37550.1"/>
    <property type="molecule type" value="Genomic_DNA"/>
</dbReference>
<dbReference type="InterPro" id="IPR014777">
    <property type="entry name" value="4pyrrole_Mease_sub1"/>
</dbReference>
<comment type="function">
    <text evidence="2">Catalyzes the formation of N(7)-methylguanine at position 46 (m7G46) in tRNA.</text>
</comment>
<dbReference type="CDD" id="cd11644">
    <property type="entry name" value="Precorrin-6Y-MT"/>
    <property type="match status" value="1"/>
</dbReference>
<name>A0AAV3X6W6_9CYAN</name>
<evidence type="ECO:0000256" key="8">
    <source>
        <dbReference type="ARBA" id="ARBA00022691"/>
    </source>
</evidence>
<organism evidence="11 12">
    <name type="scientific">Microseira wollei NIES-4236</name>
    <dbReference type="NCBI Taxonomy" id="2530354"/>
    <lineage>
        <taxon>Bacteria</taxon>
        <taxon>Bacillati</taxon>
        <taxon>Cyanobacteriota</taxon>
        <taxon>Cyanophyceae</taxon>
        <taxon>Oscillatoriophycideae</taxon>
        <taxon>Aerosakkonematales</taxon>
        <taxon>Aerosakkonemataceae</taxon>
        <taxon>Microseira</taxon>
    </lineage>
</organism>
<evidence type="ECO:0000259" key="10">
    <source>
        <dbReference type="Pfam" id="PF00590"/>
    </source>
</evidence>
<gene>
    <name evidence="11" type="ORF">MiSe_23040</name>
</gene>
<dbReference type="AlphaFoldDB" id="A0AAV3X6W6"/>
<evidence type="ECO:0000313" key="12">
    <source>
        <dbReference type="Proteomes" id="UP001050975"/>
    </source>
</evidence>
<protein>
    <recommendedName>
        <fullName evidence="4">tRNA (guanine(46)-N(7))-methyltransferase</fullName>
        <ecNumber evidence="4">2.1.1.33</ecNumber>
    </recommendedName>
</protein>
<dbReference type="InterPro" id="IPR014008">
    <property type="entry name" value="Cbl_synth_MTase_CbiT"/>
</dbReference>
<evidence type="ECO:0000256" key="2">
    <source>
        <dbReference type="ARBA" id="ARBA00003015"/>
    </source>
</evidence>
<keyword evidence="9" id="KW-0819">tRNA processing</keyword>
<dbReference type="NCBIfam" id="TIGR02469">
    <property type="entry name" value="CbiT"/>
    <property type="match status" value="1"/>
</dbReference>
<dbReference type="PIRSF" id="PIRSF036428">
    <property type="entry name" value="CobL"/>
    <property type="match status" value="1"/>
</dbReference>
<dbReference type="GO" id="GO:0008176">
    <property type="term" value="F:tRNA (guanine(46)-N7)-methyltransferase activity"/>
    <property type="evidence" value="ECO:0007669"/>
    <property type="project" value="UniProtKB-EC"/>
</dbReference>
<proteinExistence type="predicted"/>
<dbReference type="NCBIfam" id="TIGR02467">
    <property type="entry name" value="CbiE"/>
    <property type="match status" value="1"/>
</dbReference>
<dbReference type="InterPro" id="IPR014776">
    <property type="entry name" value="4pyrrole_Mease_sub2"/>
</dbReference>
<comment type="caution">
    <text evidence="11">The sequence shown here is derived from an EMBL/GenBank/DDBJ whole genome shotgun (WGS) entry which is preliminary data.</text>
</comment>
<dbReference type="InterPro" id="IPR029063">
    <property type="entry name" value="SAM-dependent_MTases_sf"/>
</dbReference>
<dbReference type="InterPro" id="IPR050714">
    <property type="entry name" value="Cobalamin_biosynth_MTase"/>
</dbReference>
<dbReference type="SUPFAM" id="SSF53335">
    <property type="entry name" value="S-adenosyl-L-methionine-dependent methyltransferases"/>
    <property type="match status" value="1"/>
</dbReference>
<dbReference type="SUPFAM" id="SSF53790">
    <property type="entry name" value="Tetrapyrrole methylase"/>
    <property type="match status" value="1"/>
</dbReference>
<reference evidence="11" key="1">
    <citation type="submission" date="2019-10" db="EMBL/GenBank/DDBJ databases">
        <title>Draft genome sequece of Microseira wollei NIES-4236.</title>
        <authorList>
            <person name="Yamaguchi H."/>
            <person name="Suzuki S."/>
            <person name="Kawachi M."/>
        </authorList>
    </citation>
    <scope>NUCLEOTIDE SEQUENCE</scope>
    <source>
        <strain evidence="11">NIES-4236</strain>
    </source>
</reference>
<keyword evidence="7" id="KW-0808">Transferase</keyword>
<keyword evidence="12" id="KW-1185">Reference proteome</keyword>
<evidence type="ECO:0000313" key="11">
    <source>
        <dbReference type="EMBL" id="GET37550.1"/>
    </source>
</evidence>
<dbReference type="InterPro" id="IPR006365">
    <property type="entry name" value="Cbl_synth_CobL"/>
</dbReference>
<dbReference type="Pfam" id="PF00590">
    <property type="entry name" value="TP_methylase"/>
    <property type="match status" value="1"/>
</dbReference>
<dbReference type="Gene3D" id="3.30.950.10">
    <property type="entry name" value="Methyltransferase, Cobalt-precorrin-4 Transmethylase, Domain 2"/>
    <property type="match status" value="1"/>
</dbReference>
<comment type="catalytic activity">
    <reaction evidence="1">
        <text>guanosine(46) in tRNA + S-adenosyl-L-methionine = N(7)-methylguanosine(46) in tRNA + S-adenosyl-L-homocysteine</text>
        <dbReference type="Rhea" id="RHEA:42708"/>
        <dbReference type="Rhea" id="RHEA-COMP:10188"/>
        <dbReference type="Rhea" id="RHEA-COMP:10189"/>
        <dbReference type="ChEBI" id="CHEBI:57856"/>
        <dbReference type="ChEBI" id="CHEBI:59789"/>
        <dbReference type="ChEBI" id="CHEBI:74269"/>
        <dbReference type="ChEBI" id="CHEBI:74480"/>
        <dbReference type="EC" id="2.1.1.33"/>
    </reaction>
</comment>
<dbReference type="Proteomes" id="UP001050975">
    <property type="component" value="Unassembled WGS sequence"/>
</dbReference>
<dbReference type="Gene3D" id="3.40.50.150">
    <property type="entry name" value="Vaccinia Virus protein VP39"/>
    <property type="match status" value="1"/>
</dbReference>
<dbReference type="InterPro" id="IPR035996">
    <property type="entry name" value="4pyrrol_Methylase_sf"/>
</dbReference>
<keyword evidence="8" id="KW-0949">S-adenosyl-L-methionine</keyword>
<dbReference type="InterPro" id="IPR000878">
    <property type="entry name" value="4pyrrol_Mease"/>
</dbReference>
<dbReference type="Gene3D" id="3.40.1010.10">
    <property type="entry name" value="Cobalt-precorrin-4 Transmethylase, Domain 1"/>
    <property type="match status" value="1"/>
</dbReference>
<dbReference type="GO" id="GO:0008276">
    <property type="term" value="F:protein methyltransferase activity"/>
    <property type="evidence" value="ECO:0007669"/>
    <property type="project" value="InterPro"/>
</dbReference>